<evidence type="ECO:0000256" key="1">
    <source>
        <dbReference type="SAM" id="MobiDB-lite"/>
    </source>
</evidence>
<keyword evidence="3" id="KW-1185">Reference proteome</keyword>
<dbReference type="EMBL" id="FJOG01000006">
    <property type="protein sequence ID" value="CZR55413.1"/>
    <property type="molecule type" value="Genomic_DNA"/>
</dbReference>
<protein>
    <submittedName>
        <fullName evidence="2">Uncharacterized protein</fullName>
    </submittedName>
</protein>
<feature type="compositionally biased region" description="Basic and acidic residues" evidence="1">
    <location>
        <begin position="46"/>
        <end position="55"/>
    </location>
</feature>
<feature type="region of interest" description="Disordered" evidence="1">
    <location>
        <begin position="1"/>
        <end position="82"/>
    </location>
</feature>
<proteinExistence type="predicted"/>
<feature type="compositionally biased region" description="Polar residues" evidence="1">
    <location>
        <begin position="18"/>
        <end position="33"/>
    </location>
</feature>
<dbReference type="Proteomes" id="UP000184330">
    <property type="component" value="Unassembled WGS sequence"/>
</dbReference>
<organism evidence="2 3">
    <name type="scientific">Phialocephala subalpina</name>
    <dbReference type="NCBI Taxonomy" id="576137"/>
    <lineage>
        <taxon>Eukaryota</taxon>
        <taxon>Fungi</taxon>
        <taxon>Dikarya</taxon>
        <taxon>Ascomycota</taxon>
        <taxon>Pezizomycotina</taxon>
        <taxon>Leotiomycetes</taxon>
        <taxon>Helotiales</taxon>
        <taxon>Mollisiaceae</taxon>
        <taxon>Phialocephala</taxon>
        <taxon>Phialocephala fortinii species complex</taxon>
    </lineage>
</organism>
<reference evidence="2 3" key="1">
    <citation type="submission" date="2016-03" db="EMBL/GenBank/DDBJ databases">
        <authorList>
            <person name="Ploux O."/>
        </authorList>
    </citation>
    <scope>NUCLEOTIDE SEQUENCE [LARGE SCALE GENOMIC DNA]</scope>
    <source>
        <strain evidence="2 3">UAMH 11012</strain>
    </source>
</reference>
<accession>A0A1L7WRK5</accession>
<evidence type="ECO:0000313" key="3">
    <source>
        <dbReference type="Proteomes" id="UP000184330"/>
    </source>
</evidence>
<name>A0A1L7WRK5_9HELO</name>
<evidence type="ECO:0000313" key="2">
    <source>
        <dbReference type="EMBL" id="CZR55413.1"/>
    </source>
</evidence>
<dbReference type="OrthoDB" id="2559882at2759"/>
<dbReference type="AlphaFoldDB" id="A0A1L7WRK5"/>
<gene>
    <name evidence="2" type="ORF">PAC_05300</name>
</gene>
<sequence>MSAMQDTLATARAGETAYENSKGQGVSHATDSSVPEPVQRKAPASVEDKLPDSVHDTGSNPKTGKVSHATGDSKVPLKVQEALPAKVEKIVPNAIHDTRGAL</sequence>